<keyword evidence="7" id="KW-1185">Reference proteome</keyword>
<evidence type="ECO:0000256" key="3">
    <source>
        <dbReference type="ARBA" id="ARBA00022781"/>
    </source>
</evidence>
<evidence type="ECO:0000313" key="6">
    <source>
        <dbReference type="EMBL" id="KRH94969.1"/>
    </source>
</evidence>
<sequence length="437" mass="51834">MQLDNSKSLTLISLPVVSYDQALALHAHLNSSNIFFKKLNVPLNTWASFGGMIELTESLQNIMINTKELLVQVSLIFKELLQNEKYNQTDFQKVVDAHNLNQNMEINNFDTDCLDITHYFSDFTWPEKYNDLSLIDLINSYESDLNLLKRNFTKRKEEFQKKKEVNINHEKRLHGNLIEKGLEVILNETKYFDTKECENLSGNRSMFSLKTEDHNDKCSENLECTEDHECTEDQGTVNHEECKESDCKEFQNEDRYENQNEDQNEEDGDKIEESSFLFDLFVVKKIADEKNNENLLKVAQVCKEGTTELVHFIGLVKRKEEIVSFCKEHDWNIKKYQKYKQSDQFDIYEKNFLNFLNIYFLENINLFIIIKLTKLYIDSILKYGLPVNYIFFLVDIKSEKKFKKLLEKFQFKETFEWKNMPKEEICTHLDMIIDSHE</sequence>
<dbReference type="VEuPathDB" id="MicrosporidiaDB:M153_7700011690"/>
<dbReference type="OrthoDB" id="6605928at2759"/>
<keyword evidence="4 5" id="KW-0406">Ion transport</keyword>
<gene>
    <name evidence="6" type="ORF">M153_7700011690</name>
</gene>
<evidence type="ECO:0000313" key="7">
    <source>
        <dbReference type="Proteomes" id="UP000051530"/>
    </source>
</evidence>
<proteinExistence type="inferred from homology"/>
<name>A0A0R0M0C0_9MICR</name>
<dbReference type="GO" id="GO:0046961">
    <property type="term" value="F:proton-transporting ATPase activity, rotational mechanism"/>
    <property type="evidence" value="ECO:0007669"/>
    <property type="project" value="InterPro"/>
</dbReference>
<dbReference type="EMBL" id="LGUB01000013">
    <property type="protein sequence ID" value="KRH94969.1"/>
    <property type="molecule type" value="Genomic_DNA"/>
</dbReference>
<evidence type="ECO:0000256" key="4">
    <source>
        <dbReference type="ARBA" id="ARBA00023065"/>
    </source>
</evidence>
<dbReference type="AlphaFoldDB" id="A0A0R0M0C0"/>
<evidence type="ECO:0000256" key="5">
    <source>
        <dbReference type="RuleBase" id="RU364010"/>
    </source>
</evidence>
<comment type="similarity">
    <text evidence="1 5">Belongs to the V-ATPase C subunit family.</text>
</comment>
<dbReference type="InterPro" id="IPR036132">
    <property type="entry name" value="Vac_ATP_synth_c_sf"/>
</dbReference>
<organism evidence="6 7">
    <name type="scientific">Pseudoloma neurophilia</name>
    <dbReference type="NCBI Taxonomy" id="146866"/>
    <lineage>
        <taxon>Eukaryota</taxon>
        <taxon>Fungi</taxon>
        <taxon>Fungi incertae sedis</taxon>
        <taxon>Microsporidia</taxon>
        <taxon>Pseudoloma</taxon>
    </lineage>
</organism>
<dbReference type="Proteomes" id="UP000051530">
    <property type="component" value="Unassembled WGS sequence"/>
</dbReference>
<evidence type="ECO:0000256" key="2">
    <source>
        <dbReference type="ARBA" id="ARBA00022448"/>
    </source>
</evidence>
<keyword evidence="2 5" id="KW-0813">Transport</keyword>
<evidence type="ECO:0000256" key="1">
    <source>
        <dbReference type="ARBA" id="ARBA00006138"/>
    </source>
</evidence>
<dbReference type="Pfam" id="PF03223">
    <property type="entry name" value="V-ATPase_C"/>
    <property type="match status" value="2"/>
</dbReference>
<reference evidence="6 7" key="1">
    <citation type="submission" date="2015-07" db="EMBL/GenBank/DDBJ databases">
        <title>The genome of Pseudoloma neurophilia, a relevant intracellular parasite of the zebrafish.</title>
        <authorList>
            <person name="Ndikumana S."/>
            <person name="Pelin A."/>
            <person name="Sanders J."/>
            <person name="Corradi N."/>
        </authorList>
    </citation>
    <scope>NUCLEOTIDE SEQUENCE [LARGE SCALE GENOMIC DNA]</scope>
    <source>
        <strain evidence="6 7">MK1</strain>
    </source>
</reference>
<accession>A0A0R0M0C0</accession>
<comment type="subunit">
    <text evidence="5">V-ATPase is a heteromultimeric enzyme composed of a peripheral catalytic V1 complex (components A to H) attached to an integral membrane V0 proton pore complex.</text>
</comment>
<dbReference type="InterPro" id="IPR004907">
    <property type="entry name" value="ATPase_V1-cplx_csu"/>
</dbReference>
<protein>
    <recommendedName>
        <fullName evidence="5">V-type proton ATPase subunit C</fullName>
    </recommendedName>
</protein>
<dbReference type="GO" id="GO:0033180">
    <property type="term" value="C:proton-transporting V-type ATPase, V1 domain"/>
    <property type="evidence" value="ECO:0007669"/>
    <property type="project" value="InterPro"/>
</dbReference>
<comment type="caution">
    <text evidence="6">The sequence shown here is derived from an EMBL/GenBank/DDBJ whole genome shotgun (WGS) entry which is preliminary data.</text>
</comment>
<comment type="function">
    <text evidence="5">Subunit of the V1 complex of vacuolar(H+)-ATPase (V-ATPase), a multisubunit enzyme composed of a peripheral complex (V1) that hydrolyzes ATP and a membrane integral complex (V0) that translocates protons. V-ATPase is responsible for acidifying and maintaining the pH of intracellular compartments and in some cell types, is targeted to the plasma membrane, where it is responsible for acidifying the extracellular environment. Subunit C is necessary for the assembly of the catalytic sector of the enzyme and is likely to have a specific function in its catalytic activity.</text>
</comment>
<dbReference type="SUPFAM" id="SSF118203">
    <property type="entry name" value="Vacuolar ATP synthase subunit C"/>
    <property type="match status" value="1"/>
</dbReference>
<keyword evidence="3 5" id="KW-0375">Hydrogen ion transport</keyword>